<dbReference type="PROSITE" id="PS51987">
    <property type="entry name" value="GS_CATALYTIC"/>
    <property type="match status" value="1"/>
</dbReference>
<dbReference type="SMART" id="SM01230">
    <property type="entry name" value="Gln-synt_C"/>
    <property type="match status" value="1"/>
</dbReference>
<dbReference type="InterPro" id="IPR008146">
    <property type="entry name" value="Gln_synth_cat_dom"/>
</dbReference>
<dbReference type="InterPro" id="IPR040577">
    <property type="entry name" value="Gln-synt_C"/>
</dbReference>
<dbReference type="InterPro" id="IPR014746">
    <property type="entry name" value="Gln_synth/guanido_kin_cat_dom"/>
</dbReference>
<protein>
    <recommendedName>
        <fullName evidence="3">GS catalytic domain-containing protein</fullName>
    </recommendedName>
</protein>
<dbReference type="PANTHER" id="PTHR42974:SF1">
    <property type="entry name" value="TYPE-3 GLUTAMINE SYNTHETASE"/>
    <property type="match status" value="1"/>
</dbReference>
<accession>A0A8J2SGS1</accession>
<dbReference type="PANTHER" id="PTHR42974">
    <property type="entry name" value="GLUTAMINE SYNTHETASE"/>
    <property type="match status" value="1"/>
</dbReference>
<comment type="caution">
    <text evidence="4">The sequence shown here is derived from an EMBL/GenBank/DDBJ whole genome shotgun (WGS) entry which is preliminary data.</text>
</comment>
<evidence type="ECO:0000259" key="3">
    <source>
        <dbReference type="PROSITE" id="PS51987"/>
    </source>
</evidence>
<organism evidence="4 5">
    <name type="scientific">Pelagomonas calceolata</name>
    <dbReference type="NCBI Taxonomy" id="35677"/>
    <lineage>
        <taxon>Eukaryota</taxon>
        <taxon>Sar</taxon>
        <taxon>Stramenopiles</taxon>
        <taxon>Ochrophyta</taxon>
        <taxon>Pelagophyceae</taxon>
        <taxon>Pelagomonadales</taxon>
        <taxon>Pelagomonadaceae</taxon>
        <taxon>Pelagomonas</taxon>
    </lineage>
</organism>
<keyword evidence="5" id="KW-1185">Reference proteome</keyword>
<dbReference type="GO" id="GO:0004356">
    <property type="term" value="F:glutamine synthetase activity"/>
    <property type="evidence" value="ECO:0007669"/>
    <property type="project" value="InterPro"/>
</dbReference>
<gene>
    <name evidence="4" type="ORF">PECAL_2P07880</name>
</gene>
<sequence>MDVTRSVASPSDDIKKAAVFEKDALLSAQTMIYDDGEMKKTLPGDVYERFKAALVDGGATSDEDQEAISKALYAWARERGATDYAHWFFPMRGGSGATGGMRVPRVQTLGALKCDAFIDLDWSSDAANKPFKTLFPSGRLLCRNQPVRRLYTGETDGSSFPNGGLRATHTAAAFTSWDRSSPCFVYDKVLRIPCAFVTHYGRAIDDKTPLLRSQDAVAREGLRLLKACGVEKEASTMYAYLGWEQEFFVVSADLYKKRPDLVNAGRTLFGRLLCGNQRVSRLPPRHQSGDLNYFGATPGPVEDLLIAVQTEMMRMGSPMVVRHNEVAPGQHEMSPIFCVANASCDSNVLFMEVCAKESQKRGLAVLFHEKPFAGINGNGKHANWSVGTDTGLNFFYPKTYGDERDTIYTTALACLSHGLLEYNELVRCSVAHAGNDHRLGAQEAPPAIISLYPGTGFEAHVDKLIGGEGELADYKPEKGKADPRCRAAAAVEANVEDRNRTAPFPFCGNRFEFRACGSSQNCALPMTVCNTLMAAGMAKVASLIEGGASQKDAVVETLKAARQVIFTGNGYGEEWPIEAKERGLPNLKTTPEATAAFASEKNVAVFEAMGVYAPDETHARAEVLYENYTNTLSVEIETMVAMAKTGFLPACAKDLALYAAAPSLAGDKAELYGKIKTACADLEETFAAKPADLAAEATYLCDVCKPKMDALRAAVDAAEAEMDAALYPYPTYEALVYGHHF</sequence>
<dbReference type="Pfam" id="PF00120">
    <property type="entry name" value="Gln-synt_C"/>
    <property type="match status" value="1"/>
</dbReference>
<name>A0A8J2SGS1_9STRA</name>
<dbReference type="Pfam" id="PF18318">
    <property type="entry name" value="Gln-synt_C-ter"/>
    <property type="match status" value="1"/>
</dbReference>
<evidence type="ECO:0000313" key="4">
    <source>
        <dbReference type="EMBL" id="CAH0367752.1"/>
    </source>
</evidence>
<dbReference type="SUPFAM" id="SSF55931">
    <property type="entry name" value="Glutamine synthetase/guanido kinase"/>
    <property type="match status" value="1"/>
</dbReference>
<feature type="domain" description="GS catalytic" evidence="3">
    <location>
        <begin position="206"/>
        <end position="647"/>
    </location>
</feature>
<proteinExistence type="inferred from homology"/>
<dbReference type="InterPro" id="IPR027303">
    <property type="entry name" value="Gln_synth_gly_rich_site"/>
</dbReference>
<dbReference type="InterPro" id="IPR022147">
    <property type="entry name" value="GSIII_N"/>
</dbReference>
<comment type="similarity">
    <text evidence="1 2">Belongs to the glutamine synthetase family.</text>
</comment>
<evidence type="ECO:0000256" key="1">
    <source>
        <dbReference type="PROSITE-ProRule" id="PRU01331"/>
    </source>
</evidence>
<dbReference type="AlphaFoldDB" id="A0A8J2SGS1"/>
<dbReference type="Pfam" id="PF12437">
    <property type="entry name" value="GSIII_N"/>
    <property type="match status" value="1"/>
</dbReference>
<dbReference type="InterPro" id="IPR052725">
    <property type="entry name" value="GS_Type-3"/>
</dbReference>
<dbReference type="PROSITE" id="PS00181">
    <property type="entry name" value="GLNA_ATP"/>
    <property type="match status" value="1"/>
</dbReference>
<dbReference type="Gene3D" id="3.30.590.10">
    <property type="entry name" value="Glutamine synthetase/guanido kinase, catalytic domain"/>
    <property type="match status" value="1"/>
</dbReference>
<dbReference type="Gene3D" id="1.20.120.1560">
    <property type="match status" value="1"/>
</dbReference>
<dbReference type="EMBL" id="CAKKNE010000002">
    <property type="protein sequence ID" value="CAH0367752.1"/>
    <property type="molecule type" value="Genomic_DNA"/>
</dbReference>
<dbReference type="OrthoDB" id="415358at2759"/>
<evidence type="ECO:0000256" key="2">
    <source>
        <dbReference type="RuleBase" id="RU000384"/>
    </source>
</evidence>
<evidence type="ECO:0000313" key="5">
    <source>
        <dbReference type="Proteomes" id="UP000789595"/>
    </source>
</evidence>
<reference evidence="4" key="1">
    <citation type="submission" date="2021-11" db="EMBL/GenBank/DDBJ databases">
        <authorList>
            <consortium name="Genoscope - CEA"/>
            <person name="William W."/>
        </authorList>
    </citation>
    <scope>NUCLEOTIDE SEQUENCE</scope>
</reference>
<dbReference type="Proteomes" id="UP000789595">
    <property type="component" value="Unassembled WGS sequence"/>
</dbReference>